<organism evidence="2 3">
    <name type="scientific">Ruthenibacterium lactatiformans</name>
    <dbReference type="NCBI Taxonomy" id="1550024"/>
    <lineage>
        <taxon>Bacteria</taxon>
        <taxon>Bacillati</taxon>
        <taxon>Bacillota</taxon>
        <taxon>Clostridia</taxon>
        <taxon>Eubacteriales</taxon>
        <taxon>Oscillospiraceae</taxon>
        <taxon>Ruthenibacterium</taxon>
    </lineage>
</organism>
<protein>
    <recommendedName>
        <fullName evidence="1">DpnD/PcfM-like C-terminal domain-containing protein</fullName>
    </recommendedName>
</protein>
<proteinExistence type="predicted"/>
<sequence>MREYEVTITETLEMTVAVEAESREEAQQIASDNWKNGDYILDADHFKDVTFRTKDRSRDRGER</sequence>
<dbReference type="EMBL" id="VUNJ01000003">
    <property type="protein sequence ID" value="MST91135.1"/>
    <property type="molecule type" value="Genomic_DNA"/>
</dbReference>
<name>A0A6I2U8A0_9FIRM</name>
<dbReference type="AlphaFoldDB" id="A0A6I2U8A0"/>
<reference evidence="2 3" key="1">
    <citation type="submission" date="2019-08" db="EMBL/GenBank/DDBJ databases">
        <title>In-depth cultivation of the pig gut microbiome towards novel bacterial diversity and tailored functional studies.</title>
        <authorList>
            <person name="Wylensek D."/>
            <person name="Hitch T.C.A."/>
            <person name="Clavel T."/>
        </authorList>
    </citation>
    <scope>NUCLEOTIDE SEQUENCE [LARGE SCALE GENOMIC DNA]</scope>
    <source>
        <strain evidence="2 3">WCA3-601-WT-6J</strain>
    </source>
</reference>
<evidence type="ECO:0000313" key="2">
    <source>
        <dbReference type="EMBL" id="MST91135.1"/>
    </source>
</evidence>
<evidence type="ECO:0000259" key="1">
    <source>
        <dbReference type="Pfam" id="PF14207"/>
    </source>
</evidence>
<comment type="caution">
    <text evidence="2">The sequence shown here is derived from an EMBL/GenBank/DDBJ whole genome shotgun (WGS) entry which is preliminary data.</text>
</comment>
<gene>
    <name evidence="2" type="ORF">FYJ76_04165</name>
</gene>
<dbReference type="InterPro" id="IPR025575">
    <property type="entry name" value="DpnD/PcfM_C"/>
</dbReference>
<dbReference type="Pfam" id="PF14207">
    <property type="entry name" value="DpnD-PcfM"/>
    <property type="match status" value="1"/>
</dbReference>
<feature type="domain" description="DpnD/PcfM-like C-terminal" evidence="1">
    <location>
        <begin position="4"/>
        <end position="49"/>
    </location>
</feature>
<dbReference type="RefSeq" id="WP_021658987.1">
    <property type="nucleotide sequence ID" value="NZ_VUNJ01000003.1"/>
</dbReference>
<evidence type="ECO:0000313" key="3">
    <source>
        <dbReference type="Proteomes" id="UP000431913"/>
    </source>
</evidence>
<accession>A0A6I2U8A0</accession>
<dbReference type="Proteomes" id="UP000431913">
    <property type="component" value="Unassembled WGS sequence"/>
</dbReference>